<dbReference type="Pfam" id="PF13690">
    <property type="entry name" value="CheX"/>
    <property type="match status" value="1"/>
</dbReference>
<dbReference type="CDD" id="cd17906">
    <property type="entry name" value="CheX"/>
    <property type="match status" value="1"/>
</dbReference>
<sequence>MDPKLFTKIVNGFAGALVSVCKSMGLEITLDKEAITSDVNVGGSRAAALVGFVTTTVKGTVAIMVDDDGFNELVTAMSGGAITPKLGDPLAMSALGELANMASGQAFIKLSELEGLNLTPPQLLVGEHIRSIPSKEKSTQNFTLPFRLSKKGTLYMVLAMS</sequence>
<reference evidence="3 4" key="1">
    <citation type="submission" date="2016-11" db="EMBL/GenBank/DDBJ databases">
        <authorList>
            <person name="Varghese N."/>
            <person name="Submissions S."/>
        </authorList>
    </citation>
    <scope>NUCLEOTIDE SEQUENCE [LARGE SCALE GENOMIC DNA]</scope>
    <source>
        <strain evidence="3 4">DSM 20664</strain>
    </source>
</reference>
<dbReference type="Proteomes" id="UP000185093">
    <property type="component" value="Unassembled WGS sequence"/>
</dbReference>
<name>A0ABY1JCU6_9BACT</name>
<gene>
    <name evidence="3" type="ORF">SAMN05444368_0926</name>
</gene>
<dbReference type="InterPro" id="IPR028051">
    <property type="entry name" value="CheX-like_dom"/>
</dbReference>
<evidence type="ECO:0000259" key="2">
    <source>
        <dbReference type="Pfam" id="PF13690"/>
    </source>
</evidence>
<accession>A0ABY1JCU6</accession>
<evidence type="ECO:0000256" key="1">
    <source>
        <dbReference type="ARBA" id="ARBA00022500"/>
    </source>
</evidence>
<protein>
    <submittedName>
        <fullName evidence="3">Chemotaxis protein CheX</fullName>
    </submittedName>
</protein>
<dbReference type="Gene3D" id="3.40.1550.10">
    <property type="entry name" value="CheC-like"/>
    <property type="match status" value="1"/>
</dbReference>
<dbReference type="RefSeq" id="WP_014806099.1">
    <property type="nucleotide sequence ID" value="NZ_DAONBL010000015.1"/>
</dbReference>
<evidence type="ECO:0000313" key="4">
    <source>
        <dbReference type="Proteomes" id="UP000185093"/>
    </source>
</evidence>
<feature type="domain" description="Chemotaxis phosphatase CheX-like" evidence="2">
    <location>
        <begin position="48"/>
        <end position="146"/>
    </location>
</feature>
<evidence type="ECO:0000313" key="3">
    <source>
        <dbReference type="EMBL" id="SIN66522.1"/>
    </source>
</evidence>
<dbReference type="SUPFAM" id="SSF103039">
    <property type="entry name" value="CheC-like"/>
    <property type="match status" value="1"/>
</dbReference>
<proteinExistence type="predicted"/>
<dbReference type="InterPro" id="IPR028976">
    <property type="entry name" value="CheC-like_sf"/>
</dbReference>
<comment type="caution">
    <text evidence="3">The sequence shown here is derived from an EMBL/GenBank/DDBJ whole genome shotgun (WGS) entry which is preliminary data.</text>
</comment>
<dbReference type="EMBL" id="FSQZ01000001">
    <property type="protein sequence ID" value="SIN66522.1"/>
    <property type="molecule type" value="Genomic_DNA"/>
</dbReference>
<organism evidence="3 4">
    <name type="scientific">Acetomicrobium flavidum</name>
    <dbReference type="NCBI Taxonomy" id="49896"/>
    <lineage>
        <taxon>Bacteria</taxon>
        <taxon>Thermotogati</taxon>
        <taxon>Synergistota</taxon>
        <taxon>Synergistia</taxon>
        <taxon>Synergistales</taxon>
        <taxon>Acetomicrobiaceae</taxon>
        <taxon>Acetomicrobium</taxon>
    </lineage>
</organism>
<keyword evidence="1" id="KW-0145">Chemotaxis</keyword>
<keyword evidence="4" id="KW-1185">Reference proteome</keyword>